<dbReference type="SUPFAM" id="SSF56176">
    <property type="entry name" value="FAD-binding/transporter-associated domain-like"/>
    <property type="match status" value="1"/>
</dbReference>
<keyword evidence="3" id="KW-0560">Oxidoreductase</keyword>
<dbReference type="InterPro" id="IPR036318">
    <property type="entry name" value="FAD-bd_PCMH-like_sf"/>
</dbReference>
<evidence type="ECO:0000259" key="4">
    <source>
        <dbReference type="PROSITE" id="PS51387"/>
    </source>
</evidence>
<evidence type="ECO:0000256" key="2">
    <source>
        <dbReference type="ARBA" id="ARBA00022827"/>
    </source>
</evidence>
<proteinExistence type="predicted"/>
<keyword evidence="2" id="KW-0274">FAD</keyword>
<keyword evidence="6" id="KW-1185">Reference proteome</keyword>
<dbReference type="Pfam" id="PF01565">
    <property type="entry name" value="FAD_binding_4"/>
    <property type="match status" value="1"/>
</dbReference>
<reference evidence="5 6" key="1">
    <citation type="submission" date="2019-01" db="EMBL/GenBank/DDBJ databases">
        <title>Nocardioides guangzhouensis sp. nov., an actinobacterium isolated from soil.</title>
        <authorList>
            <person name="Fu Y."/>
            <person name="Cai Y."/>
            <person name="Lin Z."/>
            <person name="Chen P."/>
        </authorList>
    </citation>
    <scope>NUCLEOTIDE SEQUENCE [LARGE SCALE GENOMIC DNA]</scope>
    <source>
        <strain evidence="5 6">NBRC 105384</strain>
    </source>
</reference>
<dbReference type="InterPro" id="IPR016164">
    <property type="entry name" value="FAD-linked_Oxase-like_C"/>
</dbReference>
<dbReference type="Gene3D" id="3.30.43.10">
    <property type="entry name" value="Uridine Diphospho-n-acetylenolpyruvylglucosamine Reductase, domain 2"/>
    <property type="match status" value="1"/>
</dbReference>
<name>A0A4Q5IY14_9ACTN</name>
<dbReference type="RefSeq" id="WP_129988172.1">
    <property type="nucleotide sequence ID" value="NZ_SDPU01000027.1"/>
</dbReference>
<dbReference type="GO" id="GO:0016899">
    <property type="term" value="F:oxidoreductase activity, acting on the CH-OH group of donors, oxygen as acceptor"/>
    <property type="evidence" value="ECO:0007669"/>
    <property type="project" value="InterPro"/>
</dbReference>
<protein>
    <submittedName>
        <fullName evidence="5">FAD-binding oxidoreductase</fullName>
    </submittedName>
</protein>
<dbReference type="PANTHER" id="PTHR43762">
    <property type="entry name" value="L-GULONOLACTONE OXIDASE"/>
    <property type="match status" value="1"/>
</dbReference>
<accession>A0A4Q5IY14</accession>
<dbReference type="InterPro" id="IPR016167">
    <property type="entry name" value="FAD-bd_PCMH_sub1"/>
</dbReference>
<dbReference type="PANTHER" id="PTHR43762:SF1">
    <property type="entry name" value="D-ARABINONO-1,4-LACTONE OXIDASE"/>
    <property type="match status" value="1"/>
</dbReference>
<dbReference type="Proteomes" id="UP000291189">
    <property type="component" value="Unassembled WGS sequence"/>
</dbReference>
<dbReference type="Gene3D" id="3.30.465.10">
    <property type="match status" value="1"/>
</dbReference>
<evidence type="ECO:0000313" key="6">
    <source>
        <dbReference type="Proteomes" id="UP000291189"/>
    </source>
</evidence>
<dbReference type="InterPro" id="IPR016166">
    <property type="entry name" value="FAD-bd_PCMH"/>
</dbReference>
<sequence>MDRRVRRALVVAVLLGVLLVGGQKVLIWSGDAAAKDCAIHAVPAPGGDLPARTAAPAYPAATVQRGGTVNDASCLNRTRVYGVVRPRSTADVREALAFARAHDLTVSVAGTKHAMGGQAMRPGALLLDMTGLDRVRVDTGARTAHVGAGARWHDVLEAVHPHGLSVATMPSIDVLSVGGTVSVNAHGLDFREGSLSSSIRSLRVMTADGVVHTVGPHREPELFRAVVGGYGLLGVVLDVELDLVASEVYRLRGRVVDVADLPRVLGEEVLADDDVRMTYTHLSTSPGSLLREGIVYTYERAPAGEPVPALETRDSDRFGRLVLNLARTGGTGQRLKWRLQRDLLPHVRSCHAARNQALRDAEACMVARNQAMYESLGLLRNRLPQYTDVLHEYFLPPDQLVPFLADLRTELGTHDAVLLNASIRSVHREDVALDYAQGDRLSVVLYLSQRVSPAGNDDMRDLTQRLVARSLARGGTFYLPYQQHYTAAQVRQAYPGFDDFVATKRSYDPDLLFRNSLWDRYAERR</sequence>
<evidence type="ECO:0000256" key="3">
    <source>
        <dbReference type="ARBA" id="ARBA00023002"/>
    </source>
</evidence>
<dbReference type="InterPro" id="IPR016171">
    <property type="entry name" value="Vanillyl_alc_oxidase_C-sub2"/>
</dbReference>
<dbReference type="OrthoDB" id="3682986at2"/>
<dbReference type="EMBL" id="SDPU01000027">
    <property type="protein sequence ID" value="RYU11032.1"/>
    <property type="molecule type" value="Genomic_DNA"/>
</dbReference>
<gene>
    <name evidence="5" type="ORF">ETU37_15105</name>
</gene>
<dbReference type="InterPro" id="IPR006094">
    <property type="entry name" value="Oxid_FAD_bind_N"/>
</dbReference>
<feature type="domain" description="FAD-binding PCMH-type" evidence="4">
    <location>
        <begin position="73"/>
        <end position="246"/>
    </location>
</feature>
<evidence type="ECO:0000313" key="5">
    <source>
        <dbReference type="EMBL" id="RYU11032.1"/>
    </source>
</evidence>
<dbReference type="Gene3D" id="1.10.45.10">
    <property type="entry name" value="Vanillyl-alcohol Oxidase, Chain A, domain 4"/>
    <property type="match status" value="1"/>
</dbReference>
<dbReference type="InterPro" id="IPR010031">
    <property type="entry name" value="FAD_lactone_oxidase-like"/>
</dbReference>
<dbReference type="InterPro" id="IPR016169">
    <property type="entry name" value="FAD-bd_PCMH_sub2"/>
</dbReference>
<dbReference type="GO" id="GO:0071949">
    <property type="term" value="F:FAD binding"/>
    <property type="evidence" value="ECO:0007669"/>
    <property type="project" value="InterPro"/>
</dbReference>
<dbReference type="AlphaFoldDB" id="A0A4Q5IY14"/>
<dbReference type="PROSITE" id="PS51387">
    <property type="entry name" value="FAD_PCMH"/>
    <property type="match status" value="1"/>
</dbReference>
<comment type="caution">
    <text evidence="5">The sequence shown here is derived from an EMBL/GenBank/DDBJ whole genome shotgun (WGS) entry which is preliminary data.</text>
</comment>
<evidence type="ECO:0000256" key="1">
    <source>
        <dbReference type="ARBA" id="ARBA00022630"/>
    </source>
</evidence>
<keyword evidence="1" id="KW-0285">Flavoprotein</keyword>
<organism evidence="5 6">
    <name type="scientific">Nocardioides iriomotensis</name>
    <dbReference type="NCBI Taxonomy" id="715784"/>
    <lineage>
        <taxon>Bacteria</taxon>
        <taxon>Bacillati</taxon>
        <taxon>Actinomycetota</taxon>
        <taxon>Actinomycetes</taxon>
        <taxon>Propionibacteriales</taxon>
        <taxon>Nocardioidaceae</taxon>
        <taxon>Nocardioides</taxon>
    </lineage>
</organism>
<dbReference type="SUPFAM" id="SSF55103">
    <property type="entry name" value="FAD-linked oxidases, C-terminal domain"/>
    <property type="match status" value="1"/>
</dbReference>